<keyword evidence="1" id="KW-0808">Transferase</keyword>
<reference evidence="7" key="1">
    <citation type="submission" date="2020-01" db="EMBL/GenBank/DDBJ databases">
        <title>Genome sequence of Kobresia littledalei, the first chromosome-level genome in the family Cyperaceae.</title>
        <authorList>
            <person name="Qu G."/>
        </authorList>
    </citation>
    <scope>NUCLEOTIDE SEQUENCE</scope>
    <source>
        <strain evidence="7">C.B.Clarke</strain>
        <tissue evidence="7">Leaf</tissue>
    </source>
</reference>
<evidence type="ECO:0000256" key="1">
    <source>
        <dbReference type="ARBA" id="ARBA00022679"/>
    </source>
</evidence>
<keyword evidence="4" id="KW-0067">ATP-binding</keyword>
<dbReference type="Gene3D" id="1.10.510.10">
    <property type="entry name" value="Transferase(Phosphotransferase) domain 1"/>
    <property type="match status" value="1"/>
</dbReference>
<name>A0A833VBY5_9POAL</name>
<dbReference type="PANTHER" id="PTHR47973">
    <property type="entry name" value="CYSTEINE-RICH RECEPTOR-LIKE PROTEIN KINASE 3"/>
    <property type="match status" value="1"/>
</dbReference>
<keyword evidence="5" id="KW-0472">Membrane</keyword>
<evidence type="ECO:0000256" key="6">
    <source>
        <dbReference type="SAM" id="SignalP"/>
    </source>
</evidence>
<evidence type="ECO:0000313" key="8">
    <source>
        <dbReference type="Proteomes" id="UP000623129"/>
    </source>
</evidence>
<keyword evidence="5" id="KW-1133">Transmembrane helix</keyword>
<keyword evidence="7" id="KW-0675">Receptor</keyword>
<dbReference type="EMBL" id="SWLB01000157">
    <property type="protein sequence ID" value="KAF3320085.1"/>
    <property type="molecule type" value="Genomic_DNA"/>
</dbReference>
<evidence type="ECO:0000313" key="7">
    <source>
        <dbReference type="EMBL" id="KAF3320085.1"/>
    </source>
</evidence>
<dbReference type="GO" id="GO:0016301">
    <property type="term" value="F:kinase activity"/>
    <property type="evidence" value="ECO:0007669"/>
    <property type="project" value="UniProtKB-KW"/>
</dbReference>
<keyword evidence="6" id="KW-0732">Signal</keyword>
<dbReference type="InterPro" id="IPR052059">
    <property type="entry name" value="CR_Ser/Thr_kinase"/>
</dbReference>
<dbReference type="AlphaFoldDB" id="A0A833VBY5"/>
<accession>A0A833VBY5</accession>
<keyword evidence="5" id="KW-0812">Transmembrane</keyword>
<evidence type="ECO:0000256" key="3">
    <source>
        <dbReference type="ARBA" id="ARBA00022777"/>
    </source>
</evidence>
<keyword evidence="8" id="KW-1185">Reference proteome</keyword>
<proteinExistence type="predicted"/>
<evidence type="ECO:0000256" key="4">
    <source>
        <dbReference type="ARBA" id="ARBA00022840"/>
    </source>
</evidence>
<protein>
    <submittedName>
        <fullName evidence="7">Wall-associated receptor kinase-like 14</fullName>
    </submittedName>
</protein>
<keyword evidence="2" id="KW-0547">Nucleotide-binding</keyword>
<feature type="transmembrane region" description="Helical" evidence="5">
    <location>
        <begin position="239"/>
        <end position="263"/>
    </location>
</feature>
<evidence type="ECO:0000256" key="5">
    <source>
        <dbReference type="SAM" id="Phobius"/>
    </source>
</evidence>
<sequence length="376" mass="40355">MLQIILFLSLIAASVASCNRTCDKTTVPYPFGFSPSCSIPLSCNSTSGISFSGFPLQNFTANNTFLLNISANCTRPVTSASAFFSTNYALTHRNGLFLRDCAPSATTPCLLPTMVVSQMLSACGLREDNLTCFFNNTGNMYLTEDGVFNRSLCGDLFTSILYEPDVAAGQTVLALGIVEIGWWMTGNCHCAANASCTRIGSDVKDGYWCKCDEGFIGDGFADGDGCRRGTLPMKVGSRWLPTVAGVSAACIMAVIAVIGIWLWGWKTNGSTSTTHEEASTCSLEDAHAYSRVWEHVEGGEIDQLKDPVLEDVCTEEVTKCIQIGLLCVQEDPIKRPNMEAVNVLLSGYSTTIPALPPLQLPVSMVSIISGSQESNS</sequence>
<dbReference type="GO" id="GO:0005524">
    <property type="term" value="F:ATP binding"/>
    <property type="evidence" value="ECO:0007669"/>
    <property type="project" value="UniProtKB-KW"/>
</dbReference>
<keyword evidence="3 7" id="KW-0418">Kinase</keyword>
<gene>
    <name evidence="7" type="ORF">FCM35_KLT22318</name>
</gene>
<feature type="chain" id="PRO_5032682300" evidence="6">
    <location>
        <begin position="17"/>
        <end position="376"/>
    </location>
</feature>
<evidence type="ECO:0000256" key="2">
    <source>
        <dbReference type="ARBA" id="ARBA00022741"/>
    </source>
</evidence>
<organism evidence="7 8">
    <name type="scientific">Carex littledalei</name>
    <dbReference type="NCBI Taxonomy" id="544730"/>
    <lineage>
        <taxon>Eukaryota</taxon>
        <taxon>Viridiplantae</taxon>
        <taxon>Streptophyta</taxon>
        <taxon>Embryophyta</taxon>
        <taxon>Tracheophyta</taxon>
        <taxon>Spermatophyta</taxon>
        <taxon>Magnoliopsida</taxon>
        <taxon>Liliopsida</taxon>
        <taxon>Poales</taxon>
        <taxon>Cyperaceae</taxon>
        <taxon>Cyperoideae</taxon>
        <taxon>Cariceae</taxon>
        <taxon>Carex</taxon>
        <taxon>Carex subgen. Euthyceras</taxon>
    </lineage>
</organism>
<dbReference type="Gene3D" id="2.10.25.10">
    <property type="entry name" value="Laminin"/>
    <property type="match status" value="1"/>
</dbReference>
<dbReference type="OrthoDB" id="691441at2759"/>
<comment type="caution">
    <text evidence="7">The sequence shown here is derived from an EMBL/GenBank/DDBJ whole genome shotgun (WGS) entry which is preliminary data.</text>
</comment>
<feature type="signal peptide" evidence="6">
    <location>
        <begin position="1"/>
        <end position="16"/>
    </location>
</feature>
<dbReference type="Proteomes" id="UP000623129">
    <property type="component" value="Unassembled WGS sequence"/>
</dbReference>